<dbReference type="EMBL" id="JABVXQ010000007">
    <property type="protein sequence ID" value="KAF6099997.1"/>
    <property type="molecule type" value="Genomic_DNA"/>
</dbReference>
<evidence type="ECO:0000313" key="1">
    <source>
        <dbReference type="EMBL" id="KAF6099997.1"/>
    </source>
</evidence>
<evidence type="ECO:0000313" key="2">
    <source>
        <dbReference type="Proteomes" id="UP000664940"/>
    </source>
</evidence>
<proteinExistence type="predicted"/>
<dbReference type="Proteomes" id="UP000664940">
    <property type="component" value="Unassembled WGS sequence"/>
</dbReference>
<gene>
    <name evidence="1" type="ORF">HJG60_011713</name>
</gene>
<name>A0A834E3E6_9CHIR</name>
<organism evidence="1 2">
    <name type="scientific">Phyllostomus discolor</name>
    <name type="common">pale spear-nosed bat</name>
    <dbReference type="NCBI Taxonomy" id="89673"/>
    <lineage>
        <taxon>Eukaryota</taxon>
        <taxon>Metazoa</taxon>
        <taxon>Chordata</taxon>
        <taxon>Craniata</taxon>
        <taxon>Vertebrata</taxon>
        <taxon>Euteleostomi</taxon>
        <taxon>Mammalia</taxon>
        <taxon>Eutheria</taxon>
        <taxon>Laurasiatheria</taxon>
        <taxon>Chiroptera</taxon>
        <taxon>Yangochiroptera</taxon>
        <taxon>Phyllostomidae</taxon>
        <taxon>Phyllostominae</taxon>
        <taxon>Phyllostomus</taxon>
    </lineage>
</organism>
<comment type="caution">
    <text evidence="1">The sequence shown here is derived from an EMBL/GenBank/DDBJ whole genome shotgun (WGS) entry which is preliminary data.</text>
</comment>
<dbReference type="AlphaFoldDB" id="A0A834E3E6"/>
<protein>
    <submittedName>
        <fullName evidence="1">Uncharacterized protein</fullName>
    </submittedName>
</protein>
<reference evidence="1 2" key="1">
    <citation type="journal article" date="2020" name="Nature">
        <title>Six reference-quality genomes reveal evolution of bat adaptations.</title>
        <authorList>
            <person name="Jebb D."/>
            <person name="Huang Z."/>
            <person name="Pippel M."/>
            <person name="Hughes G.M."/>
            <person name="Lavrichenko K."/>
            <person name="Devanna P."/>
            <person name="Winkler S."/>
            <person name="Jermiin L.S."/>
            <person name="Skirmuntt E.C."/>
            <person name="Katzourakis A."/>
            <person name="Burkitt-Gray L."/>
            <person name="Ray D.A."/>
            <person name="Sullivan K.A.M."/>
            <person name="Roscito J.G."/>
            <person name="Kirilenko B.M."/>
            <person name="Davalos L.M."/>
            <person name="Corthals A.P."/>
            <person name="Power M.L."/>
            <person name="Jones G."/>
            <person name="Ransome R.D."/>
            <person name="Dechmann D.K.N."/>
            <person name="Locatelli A.G."/>
            <person name="Puechmaille S.J."/>
            <person name="Fedrigo O."/>
            <person name="Jarvis E.D."/>
            <person name="Hiller M."/>
            <person name="Vernes S.C."/>
            <person name="Myers E.W."/>
            <person name="Teeling E.C."/>
        </authorList>
    </citation>
    <scope>NUCLEOTIDE SEQUENCE [LARGE SCALE GENOMIC DNA]</scope>
    <source>
        <strain evidence="1">Bat1K_MPI-CBG_1</strain>
    </source>
</reference>
<sequence length="133" mass="14905">MFQPTELPGQGSSTSFKDFKIFLRESTDGLTKWGPVPHSWTSSPDAGVLSGLPQVTYSFAATSAKIPPLLLHLSETHKLFLNQMEVSGEANRSLRENNDLRYRPKANVYRTVCDCRTRTTQVLWGSSEKKCLI</sequence>
<accession>A0A834E3E6</accession>